<dbReference type="EMBL" id="CP003363">
    <property type="protein sequence ID" value="AGB50802.1"/>
    <property type="molecule type" value="Genomic_DNA"/>
</dbReference>
<geneLocation type="plasmid" evidence="2 3">
    <name>pMETHO01</name>
</geneLocation>
<dbReference type="InterPro" id="IPR054203">
    <property type="entry name" value="DUF6908"/>
</dbReference>
<evidence type="ECO:0000313" key="3">
    <source>
        <dbReference type="Proteomes" id="UP000010866"/>
    </source>
</evidence>
<dbReference type="KEGG" id="mhz:Metho_2672"/>
<sequence>MSKLDTRSKIGKNGKYLFQNVIETILLKHGVQEKELGKEWYLKIGNKPYLDLVMEKCGSQIFSGHYNRQNEDSISDPILVFDYNNGFWYPELIEQRPLHFINGPYISGITIVSKIDENGKRRVSPYNKDSFDSFQRMFAINLINQGFMDDETEVIDTEFPDPEQSIPTTIFNHKYQNTNMHQTTLFCF</sequence>
<name>L0KZG4_METHD</name>
<evidence type="ECO:0000313" key="2">
    <source>
        <dbReference type="EMBL" id="AGB50802.1"/>
    </source>
</evidence>
<gene>
    <name evidence="2" type="ordered locus">Metho_2672</name>
</gene>
<reference evidence="3" key="1">
    <citation type="submission" date="2012-02" db="EMBL/GenBank/DDBJ databases">
        <title>Complete sequence of plasmid of Methanomethylovorans hollandica DSM 15978.</title>
        <authorList>
            <person name="Lucas S."/>
            <person name="Copeland A."/>
            <person name="Lapidus A."/>
            <person name="Glavina del Rio T."/>
            <person name="Dalin E."/>
            <person name="Tice H."/>
            <person name="Bruce D."/>
            <person name="Goodwin L."/>
            <person name="Pitluck S."/>
            <person name="Peters L."/>
            <person name="Mikhailova N."/>
            <person name="Held B."/>
            <person name="Kyrpides N."/>
            <person name="Mavromatis K."/>
            <person name="Ivanova N."/>
            <person name="Brettin T."/>
            <person name="Detter J.C."/>
            <person name="Han C."/>
            <person name="Larimer F."/>
            <person name="Land M."/>
            <person name="Hauser L."/>
            <person name="Markowitz V."/>
            <person name="Cheng J.-F."/>
            <person name="Hugenholtz P."/>
            <person name="Woyke T."/>
            <person name="Wu D."/>
            <person name="Spring S."/>
            <person name="Schroeder M."/>
            <person name="Brambilla E."/>
            <person name="Klenk H.-P."/>
            <person name="Eisen J.A."/>
        </authorList>
    </citation>
    <scope>NUCLEOTIDE SEQUENCE [LARGE SCALE GENOMIC DNA]</scope>
    <source>
        <strain evidence="3">DSM 15978 / NBRC 107637 / DMS1</strain>
        <plasmid evidence="3">Plasmid pMETHO01</plasmid>
    </source>
</reference>
<dbReference type="HOGENOM" id="CLU_1438117_0_0_2"/>
<protein>
    <recommendedName>
        <fullName evidence="1">DUF6908 domain-containing protein</fullName>
    </recommendedName>
</protein>
<keyword evidence="3" id="KW-1185">Reference proteome</keyword>
<dbReference type="RefSeq" id="WP_015313934.1">
    <property type="nucleotide sequence ID" value="NC_019972.1"/>
</dbReference>
<dbReference type="Pfam" id="PF21849">
    <property type="entry name" value="DUF6908"/>
    <property type="match status" value="1"/>
</dbReference>
<accession>L0KZG4</accession>
<proteinExistence type="predicted"/>
<keyword evidence="2" id="KW-0614">Plasmid</keyword>
<feature type="domain" description="DUF6908" evidence="1">
    <location>
        <begin position="21"/>
        <end position="148"/>
    </location>
</feature>
<dbReference type="AlphaFoldDB" id="L0KZG4"/>
<evidence type="ECO:0000259" key="1">
    <source>
        <dbReference type="Pfam" id="PF21849"/>
    </source>
</evidence>
<dbReference type="GeneID" id="14401634"/>
<dbReference type="Proteomes" id="UP000010866">
    <property type="component" value="Plasmid pMETHO01"/>
</dbReference>
<organism evidence="2 3">
    <name type="scientific">Methanomethylovorans hollandica (strain DSM 15978 / NBRC 107637 / DMS1)</name>
    <dbReference type="NCBI Taxonomy" id="867904"/>
    <lineage>
        <taxon>Archaea</taxon>
        <taxon>Methanobacteriati</taxon>
        <taxon>Methanobacteriota</taxon>
        <taxon>Stenosarchaea group</taxon>
        <taxon>Methanomicrobia</taxon>
        <taxon>Methanosarcinales</taxon>
        <taxon>Methanosarcinaceae</taxon>
        <taxon>Methanomethylovorans</taxon>
    </lineage>
</organism>
<dbReference type="OrthoDB" id="133043at2157"/>